<dbReference type="AlphaFoldDB" id="A0A6J6PUP5"/>
<dbReference type="AntiFam" id="ANF00142">
    <property type="entry name" value="Shadow ORF (opposite yadG)"/>
</dbReference>
<reference evidence="1" key="1">
    <citation type="submission" date="2020-05" db="EMBL/GenBank/DDBJ databases">
        <authorList>
            <person name="Chiriac C."/>
            <person name="Salcher M."/>
            <person name="Ghai R."/>
            <person name="Kavagutti S V."/>
        </authorList>
    </citation>
    <scope>NUCLEOTIDE SEQUENCE</scope>
</reference>
<protein>
    <submittedName>
        <fullName evidence="1">Unannotated protein</fullName>
    </submittedName>
</protein>
<sequence length="34" mass="3502">MANNDESASIGPHVVQQPVPGICVKVVGGLVEQE</sequence>
<dbReference type="EMBL" id="CAEZXS010000113">
    <property type="protein sequence ID" value="CAB4702489.1"/>
    <property type="molecule type" value="Genomic_DNA"/>
</dbReference>
<evidence type="ECO:0000313" key="1">
    <source>
        <dbReference type="EMBL" id="CAB4702489.1"/>
    </source>
</evidence>
<name>A0A6J6PUP5_9ZZZZ</name>
<organism evidence="1">
    <name type="scientific">freshwater metagenome</name>
    <dbReference type="NCBI Taxonomy" id="449393"/>
    <lineage>
        <taxon>unclassified sequences</taxon>
        <taxon>metagenomes</taxon>
        <taxon>ecological metagenomes</taxon>
    </lineage>
</organism>
<accession>A0A6J6PUP5</accession>
<proteinExistence type="predicted"/>
<gene>
    <name evidence="1" type="ORF">UFOPK2582_01011</name>
</gene>